<dbReference type="InterPro" id="IPR036849">
    <property type="entry name" value="Enolase-like_C_sf"/>
</dbReference>
<dbReference type="EMBL" id="UOEE01000234">
    <property type="protein sequence ID" value="VAV96885.1"/>
    <property type="molecule type" value="Genomic_DNA"/>
</dbReference>
<feature type="non-terminal residue" evidence="1">
    <location>
        <position position="1"/>
    </location>
</feature>
<name>A0A3B0SPV7_9ZZZZ</name>
<protein>
    <submittedName>
        <fullName evidence="1">L-alanine-DL-glutamate epimerase</fullName>
    </submittedName>
</protein>
<proteinExistence type="predicted"/>
<accession>A0A3B0SPV7</accession>
<dbReference type="SUPFAM" id="SSF51604">
    <property type="entry name" value="Enolase C-terminal domain-like"/>
    <property type="match status" value="1"/>
</dbReference>
<sequence length="81" mass="8745">GLTEALALLREAKTLNLKIMVGCMVATSLSMAPALVLASSADLIDLDGPLLLERDRRDGLQYDGAMIGLQPSALWGYPRRF</sequence>
<organism evidence="1">
    <name type="scientific">hydrothermal vent metagenome</name>
    <dbReference type="NCBI Taxonomy" id="652676"/>
    <lineage>
        <taxon>unclassified sequences</taxon>
        <taxon>metagenomes</taxon>
        <taxon>ecological metagenomes</taxon>
    </lineage>
</organism>
<dbReference type="AlphaFoldDB" id="A0A3B0SPV7"/>
<gene>
    <name evidence="1" type="ORF">MNBD_ALPHA06-1280</name>
</gene>
<reference evidence="1" key="1">
    <citation type="submission" date="2018-06" db="EMBL/GenBank/DDBJ databases">
        <authorList>
            <person name="Zhirakovskaya E."/>
        </authorList>
    </citation>
    <scope>NUCLEOTIDE SEQUENCE</scope>
</reference>
<evidence type="ECO:0000313" key="1">
    <source>
        <dbReference type="EMBL" id="VAV96885.1"/>
    </source>
</evidence>
<dbReference type="Gene3D" id="3.20.20.120">
    <property type="entry name" value="Enolase-like C-terminal domain"/>
    <property type="match status" value="1"/>
</dbReference>